<keyword evidence="2" id="KW-1185">Reference proteome</keyword>
<accession>R7QJ60</accession>
<organism evidence="1 2">
    <name type="scientific">Chondrus crispus</name>
    <name type="common">Carrageen Irish moss</name>
    <name type="synonym">Polymorpha crispa</name>
    <dbReference type="NCBI Taxonomy" id="2769"/>
    <lineage>
        <taxon>Eukaryota</taxon>
        <taxon>Rhodophyta</taxon>
        <taxon>Florideophyceae</taxon>
        <taxon>Rhodymeniophycidae</taxon>
        <taxon>Gigartinales</taxon>
        <taxon>Gigartinaceae</taxon>
        <taxon>Chondrus</taxon>
    </lineage>
</organism>
<evidence type="ECO:0000313" key="2">
    <source>
        <dbReference type="Proteomes" id="UP000012073"/>
    </source>
</evidence>
<reference evidence="2" key="1">
    <citation type="journal article" date="2013" name="Proc. Natl. Acad. Sci. U.S.A.">
        <title>Genome structure and metabolic features in the red seaweed Chondrus crispus shed light on evolution of the Archaeplastida.</title>
        <authorList>
            <person name="Collen J."/>
            <person name="Porcel B."/>
            <person name="Carre W."/>
            <person name="Ball S.G."/>
            <person name="Chaparro C."/>
            <person name="Tonon T."/>
            <person name="Barbeyron T."/>
            <person name="Michel G."/>
            <person name="Noel B."/>
            <person name="Valentin K."/>
            <person name="Elias M."/>
            <person name="Artiguenave F."/>
            <person name="Arun A."/>
            <person name="Aury J.M."/>
            <person name="Barbosa-Neto J.F."/>
            <person name="Bothwell J.H."/>
            <person name="Bouget F.Y."/>
            <person name="Brillet L."/>
            <person name="Cabello-Hurtado F."/>
            <person name="Capella-Gutierrez S."/>
            <person name="Charrier B."/>
            <person name="Cladiere L."/>
            <person name="Cock J.M."/>
            <person name="Coelho S.M."/>
            <person name="Colleoni C."/>
            <person name="Czjzek M."/>
            <person name="Da Silva C."/>
            <person name="Delage L."/>
            <person name="Denoeud F."/>
            <person name="Deschamps P."/>
            <person name="Dittami S.M."/>
            <person name="Gabaldon T."/>
            <person name="Gachon C.M."/>
            <person name="Groisillier A."/>
            <person name="Herve C."/>
            <person name="Jabbari K."/>
            <person name="Katinka M."/>
            <person name="Kloareg B."/>
            <person name="Kowalczyk N."/>
            <person name="Labadie K."/>
            <person name="Leblanc C."/>
            <person name="Lopez P.J."/>
            <person name="McLachlan D.H."/>
            <person name="Meslet-Cladiere L."/>
            <person name="Moustafa A."/>
            <person name="Nehr Z."/>
            <person name="Nyvall Collen P."/>
            <person name="Panaud O."/>
            <person name="Partensky F."/>
            <person name="Poulain J."/>
            <person name="Rensing S.A."/>
            <person name="Rousvoal S."/>
            <person name="Samson G."/>
            <person name="Symeonidi A."/>
            <person name="Weissenbach J."/>
            <person name="Zambounis A."/>
            <person name="Wincker P."/>
            <person name="Boyen C."/>
        </authorList>
    </citation>
    <scope>NUCLEOTIDE SEQUENCE [LARGE SCALE GENOMIC DNA]</scope>
    <source>
        <strain evidence="2">cv. Stackhouse</strain>
    </source>
</reference>
<dbReference type="AlphaFoldDB" id="R7QJ60"/>
<protein>
    <submittedName>
        <fullName evidence="1">Uncharacterized protein</fullName>
    </submittedName>
</protein>
<proteinExistence type="predicted"/>
<dbReference type="Proteomes" id="UP000012073">
    <property type="component" value="Unassembled WGS sequence"/>
</dbReference>
<dbReference type="EMBL" id="HG001841">
    <property type="protein sequence ID" value="CDF37450.1"/>
    <property type="molecule type" value="Genomic_DNA"/>
</dbReference>
<dbReference type="KEGG" id="ccp:CHC_T00005663001"/>
<evidence type="ECO:0000313" key="1">
    <source>
        <dbReference type="EMBL" id="CDF37450.1"/>
    </source>
</evidence>
<dbReference type="GeneID" id="17325001"/>
<name>R7QJ60_CHOCR</name>
<dbReference type="RefSeq" id="XP_005717269.1">
    <property type="nucleotide sequence ID" value="XM_005717212.1"/>
</dbReference>
<gene>
    <name evidence="1" type="ORF">CHC_T00005663001</name>
</gene>
<dbReference type="Gramene" id="CDF37450">
    <property type="protein sequence ID" value="CDF37450"/>
    <property type="gene ID" value="CHC_T00005663001"/>
</dbReference>
<sequence length="50" mass="5796">MRLMHHFAVVEDVVLFVSRDVPLQWAVRRPPATAIGGNSSKHRWMLQQLN</sequence>